<accession>A0A401FWL5</accession>
<dbReference type="AlphaFoldDB" id="A0A401FWL5"/>
<organism evidence="2 3">
    <name type="scientific">Desulfonema ishimotonii</name>
    <dbReference type="NCBI Taxonomy" id="45657"/>
    <lineage>
        <taxon>Bacteria</taxon>
        <taxon>Pseudomonadati</taxon>
        <taxon>Thermodesulfobacteriota</taxon>
        <taxon>Desulfobacteria</taxon>
        <taxon>Desulfobacterales</taxon>
        <taxon>Desulfococcaceae</taxon>
        <taxon>Desulfonema</taxon>
    </lineage>
</organism>
<dbReference type="InterPro" id="IPR016187">
    <property type="entry name" value="CTDL_fold"/>
</dbReference>
<dbReference type="Proteomes" id="UP000288096">
    <property type="component" value="Unassembled WGS sequence"/>
</dbReference>
<reference evidence="3" key="2">
    <citation type="submission" date="2019-01" db="EMBL/GenBank/DDBJ databases">
        <title>Genome sequence of Desulfonema ishimotonii strain Tokyo 01.</title>
        <authorList>
            <person name="Fukui M."/>
        </authorList>
    </citation>
    <scope>NUCLEOTIDE SEQUENCE [LARGE SCALE GENOMIC DNA]</scope>
    <source>
        <strain evidence="3">Tokyo 01</strain>
    </source>
</reference>
<reference evidence="3" key="1">
    <citation type="submission" date="2017-11" db="EMBL/GenBank/DDBJ databases">
        <authorList>
            <person name="Watanabe M."/>
            <person name="Kojima H."/>
        </authorList>
    </citation>
    <scope>NUCLEOTIDE SEQUENCE [LARGE SCALE GENOMIC DNA]</scope>
    <source>
        <strain evidence="3">Tokyo 01</strain>
    </source>
</reference>
<gene>
    <name evidence="2" type="ORF">DENIS_2284</name>
</gene>
<name>A0A401FWL5_9BACT</name>
<dbReference type="Pfam" id="PF03781">
    <property type="entry name" value="FGE-sulfatase"/>
    <property type="match status" value="1"/>
</dbReference>
<dbReference type="InterPro" id="IPR005532">
    <property type="entry name" value="SUMF_dom"/>
</dbReference>
<dbReference type="InterPro" id="IPR051043">
    <property type="entry name" value="Sulfatase_Mod_Factor_Kinase"/>
</dbReference>
<dbReference type="EMBL" id="BEXT01000001">
    <property type="protein sequence ID" value="GBC61324.1"/>
    <property type="molecule type" value="Genomic_DNA"/>
</dbReference>
<dbReference type="PANTHER" id="PTHR23150">
    <property type="entry name" value="SULFATASE MODIFYING FACTOR 1, 2"/>
    <property type="match status" value="1"/>
</dbReference>
<dbReference type="Gene3D" id="3.90.1580.10">
    <property type="entry name" value="paralog of FGE (formylglycine-generating enzyme)"/>
    <property type="match status" value="1"/>
</dbReference>
<comment type="caution">
    <text evidence="2">The sequence shown here is derived from an EMBL/GenBank/DDBJ whole genome shotgun (WGS) entry which is preliminary data.</text>
</comment>
<dbReference type="GO" id="GO:0120147">
    <property type="term" value="F:formylglycine-generating oxidase activity"/>
    <property type="evidence" value="ECO:0007669"/>
    <property type="project" value="TreeGrafter"/>
</dbReference>
<evidence type="ECO:0000259" key="1">
    <source>
        <dbReference type="Pfam" id="PF03781"/>
    </source>
</evidence>
<feature type="domain" description="Sulfatase-modifying factor enzyme-like" evidence="1">
    <location>
        <begin position="3"/>
        <end position="219"/>
    </location>
</feature>
<keyword evidence="3" id="KW-1185">Reference proteome</keyword>
<proteinExistence type="predicted"/>
<dbReference type="SUPFAM" id="SSF56436">
    <property type="entry name" value="C-type lectin-like"/>
    <property type="match status" value="1"/>
</dbReference>
<sequence length="227" mass="25836">MKFVFIPPGTLMMGSPEDEPERFNNETLHKVTLTKGFYMQTTTVTQEQWKAVMGNNPSYFKGCGDKCPLENVSWDGAQAFIAKLNQDGSDEYRLPTEAEWEYACRAGTDTRYYTGNAEDDLNRAGWYNANSGSKTHPAGEKEPNAFGLYDMHGNVWEWCQDWYGKYPADAVVDPIGPDDGSFRVRRGGSWFYAAGYCRSAYRYYDSPDYRGNRYGFRLALSPGQQVR</sequence>
<protein>
    <recommendedName>
        <fullName evidence="1">Sulfatase-modifying factor enzyme-like domain-containing protein</fullName>
    </recommendedName>
</protein>
<evidence type="ECO:0000313" key="3">
    <source>
        <dbReference type="Proteomes" id="UP000288096"/>
    </source>
</evidence>
<dbReference type="InterPro" id="IPR042095">
    <property type="entry name" value="SUMF_sf"/>
</dbReference>
<dbReference type="PANTHER" id="PTHR23150:SF19">
    <property type="entry name" value="FORMYLGLYCINE-GENERATING ENZYME"/>
    <property type="match status" value="1"/>
</dbReference>
<evidence type="ECO:0000313" key="2">
    <source>
        <dbReference type="EMBL" id="GBC61324.1"/>
    </source>
</evidence>